<feature type="chain" id="PRO_5043395545" evidence="2">
    <location>
        <begin position="21"/>
        <end position="181"/>
    </location>
</feature>
<accession>A0AAV8V793</accession>
<dbReference type="AlphaFoldDB" id="A0AAV8V793"/>
<dbReference type="InterPro" id="IPR000618">
    <property type="entry name" value="Insect_cuticle"/>
</dbReference>
<keyword evidence="4" id="KW-1185">Reference proteome</keyword>
<feature type="signal peptide" evidence="2">
    <location>
        <begin position="1"/>
        <end position="20"/>
    </location>
</feature>
<evidence type="ECO:0000256" key="1">
    <source>
        <dbReference type="PROSITE-ProRule" id="PRU00497"/>
    </source>
</evidence>
<evidence type="ECO:0000256" key="2">
    <source>
        <dbReference type="SAM" id="SignalP"/>
    </source>
</evidence>
<dbReference type="PROSITE" id="PS51155">
    <property type="entry name" value="CHIT_BIND_RR_2"/>
    <property type="match status" value="1"/>
</dbReference>
<dbReference type="PANTHER" id="PTHR10380">
    <property type="entry name" value="CUTICLE PROTEIN"/>
    <property type="match status" value="1"/>
</dbReference>
<proteinExistence type="predicted"/>
<dbReference type="InterPro" id="IPR050468">
    <property type="entry name" value="Cuticle_Struct_Prot"/>
</dbReference>
<evidence type="ECO:0000313" key="4">
    <source>
        <dbReference type="Proteomes" id="UP001159042"/>
    </source>
</evidence>
<sequence length="181" mass="19879">MESLLFCCLILSCLSGVVRSAPLEEEITTPPPPPRPYAFGYAAGRYPGHIDRTHSEVSDGSGIVQGSYSYVDPRYQIRTVEYIADRSGFHPILNDAVPDLPSDTPVVAAAKENHLRRYAAIANAHQVAPGQAVVPADTKAVQFAKNRHFTLFQQIAEEHARLAAERKAEGLEIDPNSLEHY</sequence>
<protein>
    <submittedName>
        <fullName evidence="3">Uncharacterized protein</fullName>
    </submittedName>
</protein>
<dbReference type="GO" id="GO:0008010">
    <property type="term" value="F:structural constituent of chitin-based larval cuticle"/>
    <property type="evidence" value="ECO:0007669"/>
    <property type="project" value="TreeGrafter"/>
</dbReference>
<comment type="caution">
    <text evidence="3">The sequence shown here is derived from an EMBL/GenBank/DDBJ whole genome shotgun (WGS) entry which is preliminary data.</text>
</comment>
<reference evidence="3 4" key="1">
    <citation type="journal article" date="2023" name="Insect Mol. Biol.">
        <title>Genome sequencing provides insights into the evolution of gene families encoding plant cell wall-degrading enzymes in longhorned beetles.</title>
        <authorList>
            <person name="Shin N.R."/>
            <person name="Okamura Y."/>
            <person name="Kirsch R."/>
            <person name="Pauchet Y."/>
        </authorList>
    </citation>
    <scope>NUCLEOTIDE SEQUENCE [LARGE SCALE GENOMIC DNA]</scope>
    <source>
        <strain evidence="3">EAD_L_NR</strain>
    </source>
</reference>
<keyword evidence="2" id="KW-0732">Signal</keyword>
<gene>
    <name evidence="3" type="ORF">NQ315_013226</name>
</gene>
<dbReference type="GO" id="GO:0062129">
    <property type="term" value="C:chitin-based extracellular matrix"/>
    <property type="evidence" value="ECO:0007669"/>
    <property type="project" value="TreeGrafter"/>
</dbReference>
<name>A0AAV8V793_9CUCU</name>
<evidence type="ECO:0000313" key="3">
    <source>
        <dbReference type="EMBL" id="KAJ8910089.1"/>
    </source>
</evidence>
<keyword evidence="1" id="KW-0193">Cuticle</keyword>
<dbReference type="Proteomes" id="UP001159042">
    <property type="component" value="Unassembled WGS sequence"/>
</dbReference>
<dbReference type="Pfam" id="PF00379">
    <property type="entry name" value="Chitin_bind_4"/>
    <property type="match status" value="1"/>
</dbReference>
<dbReference type="EMBL" id="JANEYG010000355">
    <property type="protein sequence ID" value="KAJ8910089.1"/>
    <property type="molecule type" value="Genomic_DNA"/>
</dbReference>
<organism evidence="3 4">
    <name type="scientific">Exocentrus adspersus</name>
    <dbReference type="NCBI Taxonomy" id="1586481"/>
    <lineage>
        <taxon>Eukaryota</taxon>
        <taxon>Metazoa</taxon>
        <taxon>Ecdysozoa</taxon>
        <taxon>Arthropoda</taxon>
        <taxon>Hexapoda</taxon>
        <taxon>Insecta</taxon>
        <taxon>Pterygota</taxon>
        <taxon>Neoptera</taxon>
        <taxon>Endopterygota</taxon>
        <taxon>Coleoptera</taxon>
        <taxon>Polyphaga</taxon>
        <taxon>Cucujiformia</taxon>
        <taxon>Chrysomeloidea</taxon>
        <taxon>Cerambycidae</taxon>
        <taxon>Lamiinae</taxon>
        <taxon>Acanthocinini</taxon>
        <taxon>Exocentrus</taxon>
    </lineage>
</organism>